<keyword evidence="1" id="KW-1133">Transmembrane helix</keyword>
<keyword evidence="3" id="KW-1185">Reference proteome</keyword>
<sequence length="176" mass="20441">MTYFSSRWDLFSIYIHDEDLRFYYITCICTFSHLSFIAASAWNRRHSPEQCLPSGKMASTKVPQSASLHGVVPVARPCLRERRESLYCISRVLQLCVIKGHCIWHRFVRFWGRIGSAVDRFVEMTWLLDPIVNRWPLLNWLLPHGKSGYFISRSPSPLPHAAGFVIPFVQQLNCLL</sequence>
<organism evidence="2 3">
    <name type="scientific">Protopolystoma xenopodis</name>
    <dbReference type="NCBI Taxonomy" id="117903"/>
    <lineage>
        <taxon>Eukaryota</taxon>
        <taxon>Metazoa</taxon>
        <taxon>Spiralia</taxon>
        <taxon>Lophotrochozoa</taxon>
        <taxon>Platyhelminthes</taxon>
        <taxon>Monogenea</taxon>
        <taxon>Polyopisthocotylea</taxon>
        <taxon>Polystomatidea</taxon>
        <taxon>Polystomatidae</taxon>
        <taxon>Protopolystoma</taxon>
    </lineage>
</organism>
<name>A0A448X0Z7_9PLAT</name>
<dbReference type="Proteomes" id="UP000784294">
    <property type="component" value="Unassembled WGS sequence"/>
</dbReference>
<evidence type="ECO:0000313" key="3">
    <source>
        <dbReference type="Proteomes" id="UP000784294"/>
    </source>
</evidence>
<evidence type="ECO:0000256" key="1">
    <source>
        <dbReference type="SAM" id="Phobius"/>
    </source>
</evidence>
<evidence type="ECO:0000313" key="2">
    <source>
        <dbReference type="EMBL" id="VEL25104.1"/>
    </source>
</evidence>
<keyword evidence="1" id="KW-0812">Transmembrane</keyword>
<reference evidence="2" key="1">
    <citation type="submission" date="2018-11" db="EMBL/GenBank/DDBJ databases">
        <authorList>
            <consortium name="Pathogen Informatics"/>
        </authorList>
    </citation>
    <scope>NUCLEOTIDE SEQUENCE</scope>
</reference>
<accession>A0A448X0Z7</accession>
<dbReference type="EMBL" id="CAAALY010071711">
    <property type="protein sequence ID" value="VEL25104.1"/>
    <property type="molecule type" value="Genomic_DNA"/>
</dbReference>
<proteinExistence type="predicted"/>
<protein>
    <submittedName>
        <fullName evidence="2">Uncharacterized protein</fullName>
    </submittedName>
</protein>
<keyword evidence="1" id="KW-0472">Membrane</keyword>
<feature type="transmembrane region" description="Helical" evidence="1">
    <location>
        <begin position="20"/>
        <end position="42"/>
    </location>
</feature>
<comment type="caution">
    <text evidence="2">The sequence shown here is derived from an EMBL/GenBank/DDBJ whole genome shotgun (WGS) entry which is preliminary data.</text>
</comment>
<gene>
    <name evidence="2" type="ORF">PXEA_LOCUS18544</name>
</gene>
<dbReference type="AlphaFoldDB" id="A0A448X0Z7"/>